<dbReference type="PANTHER" id="PTHR36832">
    <property type="entry name" value="SLR1174 PROTEIN-RELATED"/>
    <property type="match status" value="1"/>
</dbReference>
<dbReference type="STRING" id="1428644.BIV57_17795"/>
<accession>A0A1J7BBY1</accession>
<dbReference type="Pfam" id="PF06182">
    <property type="entry name" value="ABC2_membrane_6"/>
    <property type="match status" value="1"/>
</dbReference>
<feature type="transmembrane region" description="Helical" evidence="1">
    <location>
        <begin position="231"/>
        <end position="259"/>
    </location>
</feature>
<organism evidence="2 3">
    <name type="scientific">Mangrovactinospora gilvigrisea</name>
    <dbReference type="NCBI Taxonomy" id="1428644"/>
    <lineage>
        <taxon>Bacteria</taxon>
        <taxon>Bacillati</taxon>
        <taxon>Actinomycetota</taxon>
        <taxon>Actinomycetes</taxon>
        <taxon>Kitasatosporales</taxon>
        <taxon>Streptomycetaceae</taxon>
        <taxon>Mangrovactinospora</taxon>
    </lineage>
</organism>
<sequence length="275" mass="29594">MSGSALTVRQRLAAYAGLAKIQISAQTIYRSNYLVSLLGLLFKVYLLKEVWVAAYPHSRATMGHGQQISLSAQIAYSTLASVQYFVFNPWTLSGIPERVRNGQVAVDLARPVRYTAQMTFGQAGVMIAGLPFVIVALPFAILVGGAEAPASAGAGLGYAVSLVPAFLITLLTGSIVGITAFWTLETDGTSIIYRMVAQFFAGALVPLWFMPGWLETLASWLPFQATTYTPIAIYMGKSGSVVSTIGLQCVWVVVLWLILRLLAVRALRRVALQGG</sequence>
<feature type="transmembrane region" description="Helical" evidence="1">
    <location>
        <begin position="123"/>
        <end position="146"/>
    </location>
</feature>
<name>A0A1J7BBY1_9ACTN</name>
<dbReference type="Proteomes" id="UP000243342">
    <property type="component" value="Unassembled WGS sequence"/>
</dbReference>
<gene>
    <name evidence="2" type="ORF">BIV57_17795</name>
</gene>
<evidence type="ECO:0000313" key="2">
    <source>
        <dbReference type="EMBL" id="OIV36142.1"/>
    </source>
</evidence>
<dbReference type="RefSeq" id="WP_071657888.1">
    <property type="nucleotide sequence ID" value="NZ_MLCF01000112.1"/>
</dbReference>
<comment type="caution">
    <text evidence="2">The sequence shown here is derived from an EMBL/GenBank/DDBJ whole genome shotgun (WGS) entry which is preliminary data.</text>
</comment>
<dbReference type="OrthoDB" id="62003at2"/>
<feature type="transmembrane region" description="Helical" evidence="1">
    <location>
        <begin position="158"/>
        <end position="184"/>
    </location>
</feature>
<evidence type="ECO:0000313" key="3">
    <source>
        <dbReference type="Proteomes" id="UP000243342"/>
    </source>
</evidence>
<proteinExistence type="predicted"/>
<dbReference type="EMBL" id="MLCF01000112">
    <property type="protein sequence ID" value="OIV36142.1"/>
    <property type="molecule type" value="Genomic_DNA"/>
</dbReference>
<keyword evidence="1" id="KW-0812">Transmembrane</keyword>
<evidence type="ECO:0008006" key="4">
    <source>
        <dbReference type="Google" id="ProtNLM"/>
    </source>
</evidence>
<dbReference type="InterPro" id="IPR010390">
    <property type="entry name" value="ABC-2_transporter-like"/>
</dbReference>
<protein>
    <recommendedName>
        <fullName evidence="4">ABC transporter permease</fullName>
    </recommendedName>
</protein>
<keyword evidence="1" id="KW-0472">Membrane</keyword>
<evidence type="ECO:0000256" key="1">
    <source>
        <dbReference type="SAM" id="Phobius"/>
    </source>
</evidence>
<feature type="transmembrane region" description="Helical" evidence="1">
    <location>
        <begin position="191"/>
        <end position="211"/>
    </location>
</feature>
<keyword evidence="3" id="KW-1185">Reference proteome</keyword>
<dbReference type="AlphaFoldDB" id="A0A1J7BBY1"/>
<reference evidence="2 3" key="1">
    <citation type="submission" date="2016-10" db="EMBL/GenBank/DDBJ databases">
        <title>Genome sequence of Streptomyces gilvigriseus MUSC 26.</title>
        <authorList>
            <person name="Lee L.-H."/>
            <person name="Ser H.-L."/>
        </authorList>
    </citation>
    <scope>NUCLEOTIDE SEQUENCE [LARGE SCALE GENOMIC DNA]</scope>
    <source>
        <strain evidence="2 3">MUSC 26</strain>
    </source>
</reference>
<dbReference type="PANTHER" id="PTHR36832:SF1">
    <property type="entry name" value="SLR1174 PROTEIN"/>
    <property type="match status" value="1"/>
</dbReference>
<keyword evidence="1" id="KW-1133">Transmembrane helix</keyword>